<dbReference type="InterPro" id="IPR036412">
    <property type="entry name" value="HAD-like_sf"/>
</dbReference>
<dbReference type="PANTHER" id="PTHR12083">
    <property type="entry name" value="BIFUNCTIONAL POLYNUCLEOTIDE PHOSPHATASE/KINASE"/>
    <property type="match status" value="1"/>
</dbReference>
<dbReference type="InterPro" id="IPR023214">
    <property type="entry name" value="HAD_sf"/>
</dbReference>
<evidence type="ECO:0000313" key="1">
    <source>
        <dbReference type="EMBL" id="SCU89744.1"/>
    </source>
</evidence>
<dbReference type="SUPFAM" id="SSF56784">
    <property type="entry name" value="HAD-like"/>
    <property type="match status" value="1"/>
</dbReference>
<sequence>MATLKTSCSSHKAIILPYLIKYIPKNFQSKSISDEFKVYAFDLDHTIIKPKFGGRFSRSENDWTFMSFPTGTEGKTVQTIDILSEILTNYTKAHIVIFSNQGATVTVPPTSKSCTKFTKKIGLVLQAISGLDLALEDRIWIYASPKKPASLSSTKKAKRFTQRKVVKISSKDNAQESMASDLLFNSMRKPNSGMFEEFSKDFGGKFKLEYYCGDAAGRSRDFSNSDKQFAVSIGAQFLTPEQVFVQN</sequence>
<organism evidence="1 2">
    <name type="scientific">Lachancea meyersii CBS 8951</name>
    <dbReference type="NCBI Taxonomy" id="1266667"/>
    <lineage>
        <taxon>Eukaryota</taxon>
        <taxon>Fungi</taxon>
        <taxon>Dikarya</taxon>
        <taxon>Ascomycota</taxon>
        <taxon>Saccharomycotina</taxon>
        <taxon>Saccharomycetes</taxon>
        <taxon>Saccharomycetales</taxon>
        <taxon>Saccharomycetaceae</taxon>
        <taxon>Lachancea</taxon>
    </lineage>
</organism>
<dbReference type="GO" id="GO:0046404">
    <property type="term" value="F:ATP-dependent polydeoxyribonucleotide 5'-hydroxyl-kinase activity"/>
    <property type="evidence" value="ECO:0007669"/>
    <property type="project" value="TreeGrafter"/>
</dbReference>
<protein>
    <submittedName>
        <fullName evidence="1">LAME_0E05270g1_1</fullName>
    </submittedName>
</protein>
<dbReference type="GO" id="GO:0006281">
    <property type="term" value="P:DNA repair"/>
    <property type="evidence" value="ECO:0007669"/>
    <property type="project" value="TreeGrafter"/>
</dbReference>
<reference evidence="2" key="1">
    <citation type="submission" date="2016-03" db="EMBL/GenBank/DDBJ databases">
        <authorList>
            <person name="Devillers Hugo."/>
        </authorList>
    </citation>
    <scope>NUCLEOTIDE SEQUENCE [LARGE SCALE GENOMIC DNA]</scope>
</reference>
<dbReference type="GO" id="GO:0003690">
    <property type="term" value="F:double-stranded DNA binding"/>
    <property type="evidence" value="ECO:0007669"/>
    <property type="project" value="TreeGrafter"/>
</dbReference>
<dbReference type="OrthoDB" id="19045at2759"/>
<dbReference type="Gene3D" id="3.40.50.1000">
    <property type="entry name" value="HAD superfamily/HAD-like"/>
    <property type="match status" value="1"/>
</dbReference>
<dbReference type="InterPro" id="IPR006551">
    <property type="entry name" value="Polynucleotide_phosphatase"/>
</dbReference>
<dbReference type="EMBL" id="LT598481">
    <property type="protein sequence ID" value="SCU89744.1"/>
    <property type="molecule type" value="Genomic_DNA"/>
</dbReference>
<dbReference type="InterPro" id="IPR013954">
    <property type="entry name" value="PNK3P"/>
</dbReference>
<dbReference type="GO" id="GO:0046403">
    <property type="term" value="F:polynucleotide 3'-phosphatase activity"/>
    <property type="evidence" value="ECO:0007669"/>
    <property type="project" value="TreeGrafter"/>
</dbReference>
<dbReference type="Pfam" id="PF08645">
    <property type="entry name" value="PNK3P"/>
    <property type="match status" value="1"/>
</dbReference>
<dbReference type="Proteomes" id="UP000191144">
    <property type="component" value="Chromosome E"/>
</dbReference>
<accession>A0A1G4JH73</accession>
<proteinExistence type="predicted"/>
<dbReference type="NCBIfam" id="TIGR01664">
    <property type="entry name" value="DNA-3'-Pase"/>
    <property type="match status" value="1"/>
</dbReference>
<dbReference type="PANTHER" id="PTHR12083:SF9">
    <property type="entry name" value="BIFUNCTIONAL POLYNUCLEOTIDE PHOSPHATASE_KINASE"/>
    <property type="match status" value="1"/>
</dbReference>
<dbReference type="AlphaFoldDB" id="A0A1G4JH73"/>
<name>A0A1G4JH73_9SACH</name>
<gene>
    <name evidence="1" type="ORF">LAME_0E05270G</name>
</gene>
<evidence type="ECO:0000313" key="2">
    <source>
        <dbReference type="Proteomes" id="UP000191144"/>
    </source>
</evidence>
<keyword evidence="2" id="KW-1185">Reference proteome</keyword>